<protein>
    <submittedName>
        <fullName evidence="2">Uncharacterized protein</fullName>
    </submittedName>
</protein>
<evidence type="ECO:0000313" key="2">
    <source>
        <dbReference type="EMBL" id="SDT23005.1"/>
    </source>
</evidence>
<gene>
    <name evidence="2" type="ORF">SAMN04489812_4690</name>
</gene>
<keyword evidence="1" id="KW-1133">Transmembrane helix</keyword>
<feature type="transmembrane region" description="Helical" evidence="1">
    <location>
        <begin position="87"/>
        <end position="107"/>
    </location>
</feature>
<sequence length="228" mass="23591">MTGISVASDSSGSIPRRVSPALRAGRRVVGVAPVLSSALFAGSVLWSASFPGVPFVGVALVALFGCTTLLSWLSWFTVELSGSRRMVAVVVSGVLVLSSVVVTATGAPLRARFAWSAAAFEAVVADADAHRAAPIRSEVAAAGEFDPAAFPIRCPESIGLFSISGCSVIEPTKQAPGAAGHRGYLFFETWNAVTDDSVIAYLPAGPIPWAWNPPRHLSGAWYGATCGC</sequence>
<dbReference type="EMBL" id="LT629772">
    <property type="protein sequence ID" value="SDT23005.1"/>
    <property type="molecule type" value="Genomic_DNA"/>
</dbReference>
<reference evidence="2 3" key="1">
    <citation type="submission" date="2016-10" db="EMBL/GenBank/DDBJ databases">
        <authorList>
            <person name="de Groot N.N."/>
        </authorList>
    </citation>
    <scope>NUCLEOTIDE SEQUENCE [LARGE SCALE GENOMIC DNA]</scope>
    <source>
        <strain evidence="2 3">DSM 21800</strain>
    </source>
</reference>
<keyword evidence="1" id="KW-0472">Membrane</keyword>
<keyword evidence="3" id="KW-1185">Reference proteome</keyword>
<dbReference type="Proteomes" id="UP000199103">
    <property type="component" value="Chromosome I"/>
</dbReference>
<evidence type="ECO:0000256" key="1">
    <source>
        <dbReference type="SAM" id="Phobius"/>
    </source>
</evidence>
<feature type="transmembrane region" description="Helical" evidence="1">
    <location>
        <begin position="55"/>
        <end position="75"/>
    </location>
</feature>
<dbReference type="OrthoDB" id="3389565at2"/>
<evidence type="ECO:0000313" key="3">
    <source>
        <dbReference type="Proteomes" id="UP000199103"/>
    </source>
</evidence>
<feature type="transmembrane region" description="Helical" evidence="1">
    <location>
        <begin position="28"/>
        <end position="49"/>
    </location>
</feature>
<organism evidence="2 3">
    <name type="scientific">Microlunatus soli</name>
    <dbReference type="NCBI Taxonomy" id="630515"/>
    <lineage>
        <taxon>Bacteria</taxon>
        <taxon>Bacillati</taxon>
        <taxon>Actinomycetota</taxon>
        <taxon>Actinomycetes</taxon>
        <taxon>Propionibacteriales</taxon>
        <taxon>Propionibacteriaceae</taxon>
        <taxon>Microlunatus</taxon>
    </lineage>
</organism>
<proteinExistence type="predicted"/>
<dbReference type="STRING" id="630515.SAMN04489812_4690"/>
<dbReference type="RefSeq" id="WP_157683649.1">
    <property type="nucleotide sequence ID" value="NZ_LT629772.1"/>
</dbReference>
<dbReference type="AlphaFoldDB" id="A0A1H1YNH6"/>
<keyword evidence="1" id="KW-0812">Transmembrane</keyword>
<name>A0A1H1YNH6_9ACTN</name>
<accession>A0A1H1YNH6</accession>